<keyword evidence="1" id="KW-0472">Membrane</keyword>
<gene>
    <name evidence="2" type="ORF">KDK_70410</name>
</gene>
<organism evidence="2 3">
    <name type="scientific">Dictyobacter kobayashii</name>
    <dbReference type="NCBI Taxonomy" id="2014872"/>
    <lineage>
        <taxon>Bacteria</taxon>
        <taxon>Bacillati</taxon>
        <taxon>Chloroflexota</taxon>
        <taxon>Ktedonobacteria</taxon>
        <taxon>Ktedonobacterales</taxon>
        <taxon>Dictyobacteraceae</taxon>
        <taxon>Dictyobacter</taxon>
    </lineage>
</organism>
<keyword evidence="3" id="KW-1185">Reference proteome</keyword>
<protein>
    <submittedName>
        <fullName evidence="2">Uncharacterized protein</fullName>
    </submittedName>
</protein>
<dbReference type="EMBL" id="BIFS01000002">
    <property type="protein sequence ID" value="GCE23241.1"/>
    <property type="molecule type" value="Genomic_DNA"/>
</dbReference>
<comment type="caution">
    <text evidence="2">The sequence shown here is derived from an EMBL/GenBank/DDBJ whole genome shotgun (WGS) entry which is preliminary data.</text>
</comment>
<evidence type="ECO:0000256" key="1">
    <source>
        <dbReference type="SAM" id="Phobius"/>
    </source>
</evidence>
<dbReference type="RefSeq" id="WP_126556713.1">
    <property type="nucleotide sequence ID" value="NZ_BIFS01000002.1"/>
</dbReference>
<reference evidence="3" key="1">
    <citation type="submission" date="2018-12" db="EMBL/GenBank/DDBJ databases">
        <title>Tengunoibacter tsumagoiensis gen. nov., sp. nov., Dictyobacter kobayashii sp. nov., D. alpinus sp. nov., and D. joshuensis sp. nov. and description of Dictyobacteraceae fam. nov. within the order Ktedonobacterales isolated from Tengu-no-mugimeshi.</title>
        <authorList>
            <person name="Wang C.M."/>
            <person name="Zheng Y."/>
            <person name="Sakai Y."/>
            <person name="Toyoda A."/>
            <person name="Minakuchi Y."/>
            <person name="Abe K."/>
            <person name="Yokota A."/>
            <person name="Yabe S."/>
        </authorList>
    </citation>
    <scope>NUCLEOTIDE SEQUENCE [LARGE SCALE GENOMIC DNA]</scope>
    <source>
        <strain evidence="3">Uno11</strain>
    </source>
</reference>
<name>A0A402AVU0_9CHLR</name>
<sequence length="376" mass="43746">MKRNFFYRLAQTLFSQPVIPSEDPPPQIINVQPLQKNRSRMVADHNDPWISVSLLAENTYCPRAGIIQFEENLEDVGEEDMFIGSGQKQTELFYELARLKQTIDQLNKTIRHSWKIFLWLVASIFISLLAANVVAIIANALNASSIGTIVMNLLGFLYLAIFIAIIISISSLTSKYFYRHELKKQYNYAISVHAYIPLFDHSQPIQLSWWNLMNAGFQLVRPIEQYRDPKWHLAGRPWRILVRGDVRIPVFRRRPNRNDKGNRLFKQHFVRMAAYCHLLEKCEHGKSPFGLVLEKGTYSCVTVPYNPSSKKAFHDSLIQARKTICNIGVLFPPPARNWQACIFCPHSRRERYTMASTCGNRFNWIPPNYRDQQSYY</sequence>
<proteinExistence type="predicted"/>
<accession>A0A402AVU0</accession>
<dbReference type="OrthoDB" id="284983at2"/>
<evidence type="ECO:0000313" key="3">
    <source>
        <dbReference type="Proteomes" id="UP000287188"/>
    </source>
</evidence>
<dbReference type="Proteomes" id="UP000287188">
    <property type="component" value="Unassembled WGS sequence"/>
</dbReference>
<feature type="transmembrane region" description="Helical" evidence="1">
    <location>
        <begin position="116"/>
        <end position="141"/>
    </location>
</feature>
<dbReference type="AlphaFoldDB" id="A0A402AVU0"/>
<evidence type="ECO:0000313" key="2">
    <source>
        <dbReference type="EMBL" id="GCE23241.1"/>
    </source>
</evidence>
<keyword evidence="1" id="KW-0812">Transmembrane</keyword>
<keyword evidence="1" id="KW-1133">Transmembrane helix</keyword>
<feature type="transmembrane region" description="Helical" evidence="1">
    <location>
        <begin position="153"/>
        <end position="178"/>
    </location>
</feature>